<evidence type="ECO:0000256" key="1">
    <source>
        <dbReference type="SAM" id="MobiDB-lite"/>
    </source>
</evidence>
<feature type="compositionally biased region" description="Low complexity" evidence="1">
    <location>
        <begin position="92"/>
        <end position="104"/>
    </location>
</feature>
<evidence type="ECO:0000313" key="2">
    <source>
        <dbReference type="EMBL" id="RAS70936.1"/>
    </source>
</evidence>
<feature type="region of interest" description="Disordered" evidence="1">
    <location>
        <begin position="65"/>
        <end position="112"/>
    </location>
</feature>
<accession>A0ABX9ELB5</accession>
<organism evidence="2 3">
    <name type="scientific">Lentzea atacamensis</name>
    <dbReference type="NCBI Taxonomy" id="531938"/>
    <lineage>
        <taxon>Bacteria</taxon>
        <taxon>Bacillati</taxon>
        <taxon>Actinomycetota</taxon>
        <taxon>Actinomycetes</taxon>
        <taxon>Pseudonocardiales</taxon>
        <taxon>Pseudonocardiaceae</taxon>
        <taxon>Lentzea</taxon>
    </lineage>
</organism>
<dbReference type="EMBL" id="QLTT01000001">
    <property type="protein sequence ID" value="RAS70936.1"/>
    <property type="molecule type" value="Genomic_DNA"/>
</dbReference>
<dbReference type="Proteomes" id="UP000248714">
    <property type="component" value="Unassembled WGS sequence"/>
</dbReference>
<sequence length="112" mass="11906">MVVAAAMIGPRFPNRPARCALAGARPDGRTAGPDPFSEIPLRHQVEPDRQPFRPAVEQRLDQLHRLPGGPEATDQHGLPVGGARHGLARVHASSSSTRRATANAWLAAGTPQ</sequence>
<gene>
    <name evidence="2" type="ORF">C8D87_1011237</name>
</gene>
<keyword evidence="3" id="KW-1185">Reference proteome</keyword>
<proteinExistence type="predicted"/>
<reference evidence="2 3" key="1">
    <citation type="submission" date="2018-06" db="EMBL/GenBank/DDBJ databases">
        <title>Genomic Encyclopedia of Type Strains, Phase IV (KMG-IV): sequencing the most valuable type-strain genomes for metagenomic binning, comparative biology and taxonomic classification.</title>
        <authorList>
            <person name="Goeker M."/>
        </authorList>
    </citation>
    <scope>NUCLEOTIDE SEQUENCE [LARGE SCALE GENOMIC DNA]</scope>
    <source>
        <strain evidence="2 3">DSM 45479</strain>
    </source>
</reference>
<comment type="caution">
    <text evidence="2">The sequence shown here is derived from an EMBL/GenBank/DDBJ whole genome shotgun (WGS) entry which is preliminary data.</text>
</comment>
<protein>
    <submittedName>
        <fullName evidence="2">Uncharacterized protein</fullName>
    </submittedName>
</protein>
<evidence type="ECO:0000313" key="3">
    <source>
        <dbReference type="Proteomes" id="UP000248714"/>
    </source>
</evidence>
<name>A0ABX9ELB5_9PSEU</name>